<dbReference type="PANTHER" id="PTHR46360:SF1">
    <property type="entry name" value="DISKS LARGE HOMOLOG 5"/>
    <property type="match status" value="1"/>
</dbReference>
<dbReference type="PROSITE" id="PS50106">
    <property type="entry name" value="PDZ"/>
    <property type="match status" value="2"/>
</dbReference>
<dbReference type="SUPFAM" id="SSF50156">
    <property type="entry name" value="PDZ domain-like"/>
    <property type="match status" value="2"/>
</dbReference>
<gene>
    <name evidence="3" type="ORF">CpipJ_CPIJ015336</name>
</gene>
<dbReference type="VEuPathDB" id="VectorBase:CPIJ015336"/>
<dbReference type="InterPro" id="IPR036034">
    <property type="entry name" value="PDZ_sf"/>
</dbReference>
<dbReference type="AlphaFoldDB" id="B0X6L2"/>
<feature type="coiled-coil region" evidence="1">
    <location>
        <begin position="198"/>
        <end position="309"/>
    </location>
</feature>
<dbReference type="InterPro" id="IPR001478">
    <property type="entry name" value="PDZ"/>
</dbReference>
<dbReference type="OrthoDB" id="10067129at2759"/>
<evidence type="ECO:0000259" key="2">
    <source>
        <dbReference type="PROSITE" id="PS50106"/>
    </source>
</evidence>
<dbReference type="InterPro" id="IPR035537">
    <property type="entry name" value="DLG5_SH3"/>
</dbReference>
<keyword evidence="1" id="KW-0175">Coiled coil</keyword>
<evidence type="ECO:0000313" key="3">
    <source>
        <dbReference type="EMBL" id="EDS41495.1"/>
    </source>
</evidence>
<dbReference type="PhylomeDB" id="B0X6L2"/>
<name>B0X6L2_CULQU</name>
<organism>
    <name type="scientific">Culex quinquefasciatus</name>
    <name type="common">Southern house mosquito</name>
    <name type="synonym">Culex pungens</name>
    <dbReference type="NCBI Taxonomy" id="7176"/>
    <lineage>
        <taxon>Eukaryota</taxon>
        <taxon>Metazoa</taxon>
        <taxon>Ecdysozoa</taxon>
        <taxon>Arthropoda</taxon>
        <taxon>Hexapoda</taxon>
        <taxon>Insecta</taxon>
        <taxon>Pterygota</taxon>
        <taxon>Neoptera</taxon>
        <taxon>Endopterygota</taxon>
        <taxon>Diptera</taxon>
        <taxon>Nematocera</taxon>
        <taxon>Culicoidea</taxon>
        <taxon>Culicidae</taxon>
        <taxon>Culicinae</taxon>
        <taxon>Culicini</taxon>
        <taxon>Culex</taxon>
        <taxon>Culex</taxon>
    </lineage>
</organism>
<protein>
    <submittedName>
        <fullName evidence="3">Dlg5 protein</fullName>
    </submittedName>
</protein>
<dbReference type="eggNOG" id="KOG3528">
    <property type="taxonomic scope" value="Eukaryota"/>
</dbReference>
<dbReference type="CDD" id="cd11860">
    <property type="entry name" value="SH3_DLG5"/>
    <property type="match status" value="1"/>
</dbReference>
<dbReference type="InParanoid" id="B0X6L2"/>
<dbReference type="GO" id="GO:0035331">
    <property type="term" value="P:negative regulation of hippo signaling"/>
    <property type="evidence" value="ECO:0007669"/>
    <property type="project" value="TreeGrafter"/>
</dbReference>
<dbReference type="FunCoup" id="B0X6L2">
    <property type="interactions" value="599"/>
</dbReference>
<dbReference type="PANTHER" id="PTHR46360">
    <property type="entry name" value="DISKS LARGE HOMOLOG 5"/>
    <property type="match status" value="1"/>
</dbReference>
<proteinExistence type="predicted"/>
<dbReference type="Gene3D" id="2.30.42.10">
    <property type="match status" value="2"/>
</dbReference>
<dbReference type="STRING" id="7176.B0X6L2"/>
<feature type="coiled-coil region" evidence="1">
    <location>
        <begin position="30"/>
        <end position="162"/>
    </location>
</feature>
<accession>B0X6L2</accession>
<dbReference type="HOGENOM" id="CLU_002448_1_0_1"/>
<sequence length="870" mass="98221">MASSENNSDEGGSYDHMIQVDQFKYLKDKYRDVVAQLKTISNEKQRLERDFQLLKKELESGKGEFFNTYHEYNILKQKYDNLRLRYDEFVNDPTHCIKLCEELKKERNKYKELLKATELEVETVLSERGTVLKENQKLYDKNESLERELQSALRCRDESIKECVSLQEKIETIKSRDFHQLASETSWNRERTESKDKFDMVSENLDSANREIERLKKALDKAKAEITKSVQETEIAKGRRDWAISEREKIVQERDSVRNLCDEIRKERDTATSKLLAAIRDKDEAFKEIEQLTERLEAQSVLKDNMNNNSSGTMRPSSNILPSGEFLSVQQAAHHSHGSSIDYSFNRYSQIQSSKEEVPSGFIGHSYEGGTFPRNKVHQGYRIPSNQSVTSRGSGIKISNGSIDYCSSERASPIPTFRVQVLEPGMVSATNKRNSLQDYNMRTKPNIGELRYVHIDKSESAMSLGIKIFCRGNGGGVFVSNVGENSLASKVGLHIGDQLLEVCGINLRKATYELAAHVLRQCGNSITMLVLYNPEVYNNLTTSEDNIGHSNSPTPQNSPRAMGRSIISAVNTTTVNAISTIVPSVLSSNDGQQSQLANTSQGVHYKEQPRLIIMETRKSSNLGISLVGGNAHGIFVHGVQKDSLADNAGLRIGDQILEFNGADLTRSTAEHAALEIAKPADNVAVLVLYNIQKFNQIKDKPGDALYIRVGFDRNCDLGDSELSFNKEEVLYVDNTMFGGVPGRWRAWKLDEYGHKLQCGIIPNKLKVEEELRMLGDLQDVETTARRGSTSARRSFFKRIKPQRSSSRDSKELASFSNTHLSLYIDAVSLNDVGLCSYQRVERLECQLSTLLDSTFTNLDQTWRERLSINS</sequence>
<dbReference type="VEuPathDB" id="VectorBase:CQUJHB002953"/>
<feature type="domain" description="PDZ" evidence="2">
    <location>
        <begin position="452"/>
        <end position="534"/>
    </location>
</feature>
<feature type="domain" description="PDZ" evidence="2">
    <location>
        <begin position="611"/>
        <end position="692"/>
    </location>
</feature>
<dbReference type="SMART" id="SM00228">
    <property type="entry name" value="PDZ"/>
    <property type="match status" value="2"/>
</dbReference>
<dbReference type="eggNOG" id="KOG0708">
    <property type="taxonomic scope" value="Eukaryota"/>
</dbReference>
<dbReference type="Gene3D" id="2.30.30.40">
    <property type="entry name" value="SH3 Domains"/>
    <property type="match status" value="1"/>
</dbReference>
<evidence type="ECO:0000256" key="1">
    <source>
        <dbReference type="SAM" id="Coils"/>
    </source>
</evidence>
<dbReference type="EMBL" id="DS232416">
    <property type="protein sequence ID" value="EDS41495.1"/>
    <property type="molecule type" value="Genomic_DNA"/>
</dbReference>
<dbReference type="InterPro" id="IPR053004">
    <property type="entry name" value="MAGUK_Signaling_Regulators"/>
</dbReference>
<dbReference type="GO" id="GO:0005886">
    <property type="term" value="C:plasma membrane"/>
    <property type="evidence" value="ECO:0007669"/>
    <property type="project" value="TreeGrafter"/>
</dbReference>
<dbReference type="KEGG" id="cqu:CpipJ_CPIJ015336"/>
<dbReference type="Pfam" id="PF00595">
    <property type="entry name" value="PDZ"/>
    <property type="match status" value="2"/>
</dbReference>
<reference evidence="3" key="1">
    <citation type="submission" date="2007-03" db="EMBL/GenBank/DDBJ databases">
        <title>Annotation of Culex pipiens quinquefasciatus.</title>
        <authorList>
            <consortium name="The Broad Institute Genome Sequencing Platform"/>
            <person name="Atkinson P.W."/>
            <person name="Hemingway J."/>
            <person name="Christensen B.M."/>
            <person name="Higgs S."/>
            <person name="Kodira C."/>
            <person name="Hannick L."/>
            <person name="Megy K."/>
            <person name="O'Leary S."/>
            <person name="Pearson M."/>
            <person name="Haas B.J."/>
            <person name="Mauceli E."/>
            <person name="Wortman J.R."/>
            <person name="Lee N.H."/>
            <person name="Guigo R."/>
            <person name="Stanke M."/>
            <person name="Alvarado L."/>
            <person name="Amedeo P."/>
            <person name="Antoine C.H."/>
            <person name="Arensburger P."/>
            <person name="Bidwell S.L."/>
            <person name="Crawford M."/>
            <person name="Camaro F."/>
            <person name="Devon K."/>
            <person name="Engels R."/>
            <person name="Hammond M."/>
            <person name="Howarth C."/>
            <person name="Koehrsen M."/>
            <person name="Lawson D."/>
            <person name="Montgomery P."/>
            <person name="Nene V."/>
            <person name="Nusbaum C."/>
            <person name="Puiu D."/>
            <person name="Romero-Severson J."/>
            <person name="Severson D.W."/>
            <person name="Shumway M."/>
            <person name="Sisk P."/>
            <person name="Stolte C."/>
            <person name="Zeng Q."/>
            <person name="Eisenstadt E."/>
            <person name="Fraser-Liggett C."/>
            <person name="Strausberg R."/>
            <person name="Galagan J."/>
            <person name="Birren B."/>
            <person name="Collins F.H."/>
        </authorList>
    </citation>
    <scope>NUCLEOTIDE SEQUENCE [LARGE SCALE GENOMIC DNA]</scope>
    <source>
        <strain evidence="3">JHB</strain>
    </source>
</reference>